<evidence type="ECO:0000256" key="10">
    <source>
        <dbReference type="ARBA" id="ARBA00047899"/>
    </source>
</evidence>
<dbReference type="Proteomes" id="UP000251960">
    <property type="component" value="Chromosome 1"/>
</dbReference>
<dbReference type="SUPFAM" id="SSF50985">
    <property type="entry name" value="RCC1/BLIP-II"/>
    <property type="match status" value="1"/>
</dbReference>
<keyword evidence="8" id="KW-0675">Receptor</keyword>
<comment type="caution">
    <text evidence="14">The sequence shown here is derived from an EMBL/GenBank/DDBJ whole genome shotgun (WGS) entry which is preliminary data.</text>
</comment>
<dbReference type="GO" id="GO:0004674">
    <property type="term" value="F:protein serine/threonine kinase activity"/>
    <property type="evidence" value="ECO:0007669"/>
    <property type="project" value="UniProtKB-KW"/>
</dbReference>
<dbReference type="GO" id="GO:0016616">
    <property type="term" value="F:oxidoreductase activity, acting on the CH-OH group of donors, NAD or NADP as acceptor"/>
    <property type="evidence" value="ECO:0007669"/>
    <property type="project" value="InterPro"/>
</dbReference>
<keyword evidence="4" id="KW-0732">Signal</keyword>
<feature type="region of interest" description="Disordered" evidence="12">
    <location>
        <begin position="1"/>
        <end position="47"/>
    </location>
</feature>
<dbReference type="SUPFAM" id="SSF56300">
    <property type="entry name" value="Metallo-dependent phosphatases"/>
    <property type="match status" value="1"/>
</dbReference>
<evidence type="ECO:0000256" key="12">
    <source>
        <dbReference type="SAM" id="MobiDB-lite"/>
    </source>
</evidence>
<dbReference type="AlphaFoldDB" id="A0A317Y7K3"/>
<organism evidence="14">
    <name type="scientific">Zea mays</name>
    <name type="common">Maize</name>
    <dbReference type="NCBI Taxonomy" id="4577"/>
    <lineage>
        <taxon>Eukaryota</taxon>
        <taxon>Viridiplantae</taxon>
        <taxon>Streptophyta</taxon>
        <taxon>Embryophyta</taxon>
        <taxon>Tracheophyta</taxon>
        <taxon>Spermatophyta</taxon>
        <taxon>Magnoliopsida</taxon>
        <taxon>Liliopsida</taxon>
        <taxon>Poales</taxon>
        <taxon>Poaceae</taxon>
        <taxon>PACMAD clade</taxon>
        <taxon>Panicoideae</taxon>
        <taxon>Andropogonodae</taxon>
        <taxon>Andropogoneae</taxon>
        <taxon>Tripsacinae</taxon>
        <taxon>Zea</taxon>
    </lineage>
</organism>
<dbReference type="EMBL" id="NCVQ01000001">
    <property type="protein sequence ID" value="PWZ54463.1"/>
    <property type="molecule type" value="Genomic_DNA"/>
</dbReference>
<name>A0A317Y7K3_MAIZE</name>
<dbReference type="GO" id="GO:0006694">
    <property type="term" value="P:steroid biosynthetic process"/>
    <property type="evidence" value="ECO:0007669"/>
    <property type="project" value="InterPro"/>
</dbReference>
<dbReference type="ExpressionAtlas" id="A0A317Y7K3">
    <property type="expression patterns" value="baseline and differential"/>
</dbReference>
<gene>
    <name evidence="14" type="primary">BSL2_3</name>
    <name evidence="14" type="ORF">Zm00014a_008919</name>
</gene>
<evidence type="ECO:0000256" key="1">
    <source>
        <dbReference type="ARBA" id="ARBA00004479"/>
    </source>
</evidence>
<dbReference type="PANTHER" id="PTHR47460">
    <property type="entry name" value="SERINE/THREONINE-PROTEIN KINASE-LIKE PROTEIN ACR4"/>
    <property type="match status" value="1"/>
</dbReference>
<evidence type="ECO:0000256" key="4">
    <source>
        <dbReference type="ARBA" id="ARBA00022729"/>
    </source>
</evidence>
<reference evidence="14" key="1">
    <citation type="journal article" date="2018" name="Nat. Genet.">
        <title>Extensive intraspecific gene order and gene structural variations between Mo17 and other maize genomes.</title>
        <authorList>
            <person name="Sun S."/>
            <person name="Zhou Y."/>
            <person name="Chen J."/>
            <person name="Shi J."/>
            <person name="Zhao H."/>
            <person name="Zhao H."/>
            <person name="Song W."/>
            <person name="Zhang M."/>
            <person name="Cui Y."/>
            <person name="Dong X."/>
            <person name="Liu H."/>
            <person name="Ma X."/>
            <person name="Jiao Y."/>
            <person name="Wang B."/>
            <person name="Wei X."/>
            <person name="Stein J.C."/>
            <person name="Glaubitz J.C."/>
            <person name="Lu F."/>
            <person name="Yu G."/>
            <person name="Liang C."/>
            <person name="Fengler K."/>
            <person name="Li B."/>
            <person name="Rafalski A."/>
            <person name="Schnable P.S."/>
            <person name="Ware D.H."/>
            <person name="Buckler E.S."/>
            <person name="Lai J."/>
        </authorList>
    </citation>
    <scope>NUCLEOTIDE SEQUENCE [LARGE SCALE GENOMIC DNA]</scope>
    <source>
        <tissue evidence="14">Seedling</tissue>
    </source>
</reference>
<dbReference type="Gene3D" id="2.130.10.30">
    <property type="entry name" value="Regulator of chromosome condensation 1/beta-lactamase-inhibitor protein II"/>
    <property type="match status" value="1"/>
</dbReference>
<dbReference type="InterPro" id="IPR029052">
    <property type="entry name" value="Metallo-depent_PP-like"/>
</dbReference>
<dbReference type="PANTHER" id="PTHR47460:SF1">
    <property type="entry name" value="SERINE_THREONINE-PROTEIN KINASE-LIKE PROTEIN ACR4"/>
    <property type="match status" value="1"/>
</dbReference>
<dbReference type="EC" id="2.7.11.1" evidence="2"/>
<feature type="compositionally biased region" description="Polar residues" evidence="12">
    <location>
        <begin position="1"/>
        <end position="13"/>
    </location>
</feature>
<feature type="domain" description="3-beta hydroxysteroid dehydrogenase/isomerase" evidence="13">
    <location>
        <begin position="303"/>
        <end position="352"/>
    </location>
</feature>
<evidence type="ECO:0000256" key="7">
    <source>
        <dbReference type="ARBA" id="ARBA00023157"/>
    </source>
</evidence>
<evidence type="ECO:0000256" key="2">
    <source>
        <dbReference type="ARBA" id="ARBA00012513"/>
    </source>
</evidence>
<evidence type="ECO:0000256" key="9">
    <source>
        <dbReference type="ARBA" id="ARBA00023180"/>
    </source>
</evidence>
<keyword evidence="5" id="KW-1133">Transmembrane helix</keyword>
<evidence type="ECO:0000256" key="8">
    <source>
        <dbReference type="ARBA" id="ARBA00023170"/>
    </source>
</evidence>
<proteinExistence type="predicted"/>
<evidence type="ECO:0000256" key="5">
    <source>
        <dbReference type="ARBA" id="ARBA00022989"/>
    </source>
</evidence>
<evidence type="ECO:0000256" key="6">
    <source>
        <dbReference type="ARBA" id="ARBA00023136"/>
    </source>
</evidence>
<comment type="catalytic activity">
    <reaction evidence="11">
        <text>L-seryl-[protein] + ATP = O-phospho-L-seryl-[protein] + ADP + H(+)</text>
        <dbReference type="Rhea" id="RHEA:17989"/>
        <dbReference type="Rhea" id="RHEA-COMP:9863"/>
        <dbReference type="Rhea" id="RHEA-COMP:11604"/>
        <dbReference type="ChEBI" id="CHEBI:15378"/>
        <dbReference type="ChEBI" id="CHEBI:29999"/>
        <dbReference type="ChEBI" id="CHEBI:30616"/>
        <dbReference type="ChEBI" id="CHEBI:83421"/>
        <dbReference type="ChEBI" id="CHEBI:456216"/>
        <dbReference type="EC" id="2.7.11.1"/>
    </reaction>
</comment>
<sequence>MPSPTRRNSQPRRSSPDVDDFWTPGTPSTGVRRGVAPPPAAREQPHGARDQFAELSAGRGFVCGLQAGGAALFCWPSTPAPQWGQLRRIYNGPAPLADLAVGADHVAAYDASGKVVLWWRSGGWFPARADGAFRSLVSGDGFSCAVQANASASVRCWGPQGSVVQAGLTNASAAPYLAAGGTRVCAVLASGTTLCSGSDASADALPAILGPRVRLPPAPLIFPPRITPRTSPSPSGHPARARHPARVFFFPPAMHAPRPRRRVSRPRPRRRVSRRCIFSRGPKILGEKMHLSDNEGIEGLRFMVTSGQGFVGISLYLKLLRRDAREVRSLDLRISSSWSRQLLDVSVRIIQDALKMDSANMINERCLELQKNKKSTKTKVAQGHLITLFVATNYCGTTNNTGAILVLGRDLVVVPKLIQSLLPVVPAVT</sequence>
<dbReference type="Gene3D" id="3.60.21.10">
    <property type="match status" value="1"/>
</dbReference>
<keyword evidence="6" id="KW-0472">Membrane</keyword>
<dbReference type="InterPro" id="IPR009091">
    <property type="entry name" value="RCC1/BLIP-II"/>
</dbReference>
<keyword evidence="7" id="KW-1015">Disulfide bond</keyword>
<dbReference type="InterPro" id="IPR002225">
    <property type="entry name" value="3Beta_OHSteriod_DH/Estase"/>
</dbReference>
<evidence type="ECO:0000313" key="14">
    <source>
        <dbReference type="EMBL" id="PWZ54463.1"/>
    </source>
</evidence>
<protein>
    <recommendedName>
        <fullName evidence="2">non-specific serine/threonine protein kinase</fullName>
        <ecNumber evidence="2">2.7.11.1</ecNumber>
    </recommendedName>
</protein>
<keyword evidence="3" id="KW-0812">Transmembrane</keyword>
<dbReference type="Pfam" id="PF01073">
    <property type="entry name" value="3Beta_HSD"/>
    <property type="match status" value="1"/>
</dbReference>
<keyword evidence="9" id="KW-0325">Glycoprotein</keyword>
<evidence type="ECO:0000256" key="3">
    <source>
        <dbReference type="ARBA" id="ARBA00022692"/>
    </source>
</evidence>
<evidence type="ECO:0000256" key="11">
    <source>
        <dbReference type="ARBA" id="ARBA00048679"/>
    </source>
</evidence>
<evidence type="ECO:0000259" key="13">
    <source>
        <dbReference type="Pfam" id="PF01073"/>
    </source>
</evidence>
<comment type="subcellular location">
    <subcellularLocation>
        <location evidence="1">Membrane</location>
        <topology evidence="1">Single-pass type I membrane protein</topology>
    </subcellularLocation>
</comment>
<accession>A0A317Y7K3</accession>
<dbReference type="GO" id="GO:0016020">
    <property type="term" value="C:membrane"/>
    <property type="evidence" value="ECO:0007669"/>
    <property type="project" value="UniProtKB-SubCell"/>
</dbReference>
<comment type="catalytic activity">
    <reaction evidence="10">
        <text>L-threonyl-[protein] + ATP = O-phospho-L-threonyl-[protein] + ADP + H(+)</text>
        <dbReference type="Rhea" id="RHEA:46608"/>
        <dbReference type="Rhea" id="RHEA-COMP:11060"/>
        <dbReference type="Rhea" id="RHEA-COMP:11605"/>
        <dbReference type="ChEBI" id="CHEBI:15378"/>
        <dbReference type="ChEBI" id="CHEBI:30013"/>
        <dbReference type="ChEBI" id="CHEBI:30616"/>
        <dbReference type="ChEBI" id="CHEBI:61977"/>
        <dbReference type="ChEBI" id="CHEBI:456216"/>
        <dbReference type="EC" id="2.7.11.1"/>
    </reaction>
</comment>